<gene>
    <name evidence="1" type="ORF">KA717_07595</name>
</gene>
<reference evidence="1" key="1">
    <citation type="submission" date="2021-04" db="EMBL/GenBank/DDBJ databases">
        <title>Genome sequence of Woronichinia naegeliana from Washington state freshwater lake bloom.</title>
        <authorList>
            <person name="Dreher T.W."/>
        </authorList>
    </citation>
    <scope>NUCLEOTIDE SEQUENCE</scope>
    <source>
        <strain evidence="1">WA131</strain>
    </source>
</reference>
<protein>
    <submittedName>
        <fullName evidence="1">Uncharacterized protein</fullName>
    </submittedName>
</protein>
<evidence type="ECO:0000313" key="1">
    <source>
        <dbReference type="EMBL" id="UXE62607.1"/>
    </source>
</evidence>
<accession>A0A977PXG1</accession>
<proteinExistence type="predicted"/>
<name>A0A977PXG1_9CYAN</name>
<dbReference type="AlphaFoldDB" id="A0A977PXG1"/>
<dbReference type="Proteomes" id="UP001065613">
    <property type="component" value="Chromosome"/>
</dbReference>
<dbReference type="KEGG" id="wna:KA717_07595"/>
<sequence length="228" mass="25855">MDTQPLDHSFHSADVPNLPSDLHTHQDLFSDPTIGVHHDPFAPSSIGVYESNHIHSGFDGHNLADYQPHHANSLLDHQYSHVNNPSHLEHSFENQHLADYQPHHANSLLDHQYSQVNNPSHLEHSFENQHLADYQPHHANSLLDHQYSQFDHNSHLDHLSQRSGSASFTPSSPAEVVKNKEVIIKDEFGHDKSGTVTDKHSDGTYKVETSKEVYDNVSYHDVQKYGPK</sequence>
<organism evidence="1">
    <name type="scientific">Woronichinia naegeliana WA131</name>
    <dbReference type="NCBI Taxonomy" id="2824559"/>
    <lineage>
        <taxon>Bacteria</taxon>
        <taxon>Bacillati</taxon>
        <taxon>Cyanobacteriota</taxon>
        <taxon>Cyanophyceae</taxon>
        <taxon>Synechococcales</taxon>
        <taxon>Coelosphaeriaceae</taxon>
        <taxon>Woronichinia</taxon>
    </lineage>
</organism>
<dbReference type="EMBL" id="CP073041">
    <property type="protein sequence ID" value="UXE62607.1"/>
    <property type="molecule type" value="Genomic_DNA"/>
</dbReference>